<dbReference type="EMBL" id="JBHSGL010000015">
    <property type="protein sequence ID" value="MFC4714338.1"/>
    <property type="molecule type" value="Genomic_DNA"/>
</dbReference>
<feature type="signal peptide" evidence="1">
    <location>
        <begin position="1"/>
        <end position="20"/>
    </location>
</feature>
<proteinExistence type="predicted"/>
<protein>
    <recommendedName>
        <fullName evidence="2">Intracellular proteinase inhibitor BsuPI domain-containing protein</fullName>
    </recommendedName>
</protein>
<dbReference type="Proteomes" id="UP001595932">
    <property type="component" value="Unassembled WGS sequence"/>
</dbReference>
<evidence type="ECO:0000256" key="1">
    <source>
        <dbReference type="SAM" id="SignalP"/>
    </source>
</evidence>
<dbReference type="Pfam" id="PF12690">
    <property type="entry name" value="BsuPI"/>
    <property type="match status" value="1"/>
</dbReference>
<feature type="domain" description="Intracellular proteinase inhibitor BsuPI" evidence="2">
    <location>
        <begin position="60"/>
        <end position="141"/>
    </location>
</feature>
<comment type="caution">
    <text evidence="3">The sequence shown here is derived from an EMBL/GenBank/DDBJ whole genome shotgun (WGS) entry which is preliminary data.</text>
</comment>
<reference evidence="4" key="1">
    <citation type="journal article" date="2019" name="Int. J. Syst. Evol. Microbiol.">
        <title>The Global Catalogue of Microorganisms (GCM) 10K type strain sequencing project: providing services to taxonomists for standard genome sequencing and annotation.</title>
        <authorList>
            <consortium name="The Broad Institute Genomics Platform"/>
            <consortium name="The Broad Institute Genome Sequencing Center for Infectious Disease"/>
            <person name="Wu L."/>
            <person name="Ma J."/>
        </authorList>
    </citation>
    <scope>NUCLEOTIDE SEQUENCE [LARGE SCALE GENOMIC DNA]</scope>
    <source>
        <strain evidence="4">CGMCC 1.12151</strain>
    </source>
</reference>
<gene>
    <name evidence="3" type="ORF">ACFO5U_15915</name>
</gene>
<keyword evidence="4" id="KW-1185">Reference proteome</keyword>
<keyword evidence="1" id="KW-0732">Signal</keyword>
<organism evidence="3 4">
    <name type="scientific">Planococcus dechangensis</name>
    <dbReference type="NCBI Taxonomy" id="1176255"/>
    <lineage>
        <taxon>Bacteria</taxon>
        <taxon>Bacillati</taxon>
        <taxon>Bacillota</taxon>
        <taxon>Bacilli</taxon>
        <taxon>Bacillales</taxon>
        <taxon>Caryophanaceae</taxon>
        <taxon>Planococcus</taxon>
    </lineage>
</organism>
<dbReference type="InterPro" id="IPR038144">
    <property type="entry name" value="IPI"/>
</dbReference>
<dbReference type="Gene3D" id="2.60.40.2360">
    <property type="entry name" value="Intracellular proteinase inhibitor BsuPI"/>
    <property type="match status" value="1"/>
</dbReference>
<evidence type="ECO:0000313" key="4">
    <source>
        <dbReference type="Proteomes" id="UP001595932"/>
    </source>
</evidence>
<dbReference type="PROSITE" id="PS51257">
    <property type="entry name" value="PROKAR_LIPOPROTEIN"/>
    <property type="match status" value="1"/>
</dbReference>
<evidence type="ECO:0000259" key="2">
    <source>
        <dbReference type="Pfam" id="PF12690"/>
    </source>
</evidence>
<evidence type="ECO:0000313" key="3">
    <source>
        <dbReference type="EMBL" id="MFC4714338.1"/>
    </source>
</evidence>
<name>A0ABV9MHM0_9BACL</name>
<dbReference type="InterPro" id="IPR020481">
    <property type="entry name" value="Intracell_prot_inh_BsuPI"/>
</dbReference>
<sequence length="157" mass="17385">MMKKTALGWLLLLLAALVLAGCGTSSDDLPEDPDNDNDSGGEQIEGEITSTLEDIGDGTYRYVVKNDTDEAVTFNFTSGQRYDFTLTDEQGNESFRMSSVSMYTQALGEETIRQGEELQYDFQIPEANLSAGTYTLEVWLTPTQGENYPAQTEHTIE</sequence>
<feature type="chain" id="PRO_5045456540" description="Intracellular proteinase inhibitor BsuPI domain-containing protein" evidence="1">
    <location>
        <begin position="21"/>
        <end position="157"/>
    </location>
</feature>
<accession>A0ABV9MHM0</accession>
<dbReference type="RefSeq" id="WP_377280056.1">
    <property type="nucleotide sequence ID" value="NZ_JBHSGL010000015.1"/>
</dbReference>